<evidence type="ECO:0000313" key="1">
    <source>
        <dbReference type="EMBL" id="BAO05119.1"/>
    </source>
</evidence>
<accession>A0A060N9V0</accession>
<dbReference type="HOGENOM" id="CLU_3214355_0_0_9"/>
<dbReference type="Proteomes" id="UP000054164">
    <property type="component" value="Unassembled WGS sequence"/>
</dbReference>
<organism evidence="1">
    <name type="scientific">Clostridium botulinum B str. Osaka05</name>
    <dbReference type="NCBI Taxonomy" id="1407017"/>
    <lineage>
        <taxon>Bacteria</taxon>
        <taxon>Bacillati</taxon>
        <taxon>Bacillota</taxon>
        <taxon>Clostridia</taxon>
        <taxon>Eubacteriales</taxon>
        <taxon>Clostridiaceae</taxon>
        <taxon>Clostridium</taxon>
    </lineage>
</organism>
<sequence length="44" mass="5435">MYRIDHFYSYEELKLFIEKDINPCNYKIISLVKKDPGYVLLYKM</sequence>
<dbReference type="EMBL" id="BA000059">
    <property type="protein sequence ID" value="BAO05119.1"/>
    <property type="molecule type" value="Genomic_DNA"/>
</dbReference>
<gene>
    <name evidence="1" type="ORF">CBO05P2_094</name>
</gene>
<dbReference type="AlphaFoldDB" id="A0A060N9V0"/>
<dbReference type="RefSeq" id="WP_278247346.1">
    <property type="nucleotide sequence ID" value="NZ_BA000059.1"/>
</dbReference>
<protein>
    <submittedName>
        <fullName evidence="1">Uncharacterized protein</fullName>
    </submittedName>
</protein>
<reference evidence="1" key="1">
    <citation type="submission" date="2013-10" db="EMBL/GenBank/DDBJ databases">
        <title>Draft genome sequence of Clostridium botulinum type B strain Osaka05.</title>
        <authorList>
            <person name="Sakaguchi Y."/>
            <person name="Hosomi K."/>
            <person name="Uchiyama J."/>
            <person name="Ogura Y."/>
            <person name="Sakaguchi M."/>
            <person name="Kohda T."/>
            <person name="Mukamoto M."/>
            <person name="Misawa N."/>
            <person name="Matsuzaki S."/>
            <person name="Hayashi T."/>
            <person name="Kozaki S."/>
        </authorList>
    </citation>
    <scope>NUCLEOTIDE SEQUENCE</scope>
    <source>
        <strain evidence="1">Osaka05</strain>
    </source>
</reference>
<name>A0A060N9V0_CLOBO</name>
<proteinExistence type="predicted"/>